<name>A0A840RJT3_9NEIS</name>
<protein>
    <submittedName>
        <fullName evidence="1">Uncharacterized protein</fullName>
    </submittedName>
</protein>
<comment type="caution">
    <text evidence="1">The sequence shown here is derived from an EMBL/GenBank/DDBJ whole genome shotgun (WGS) entry which is preliminary data.</text>
</comment>
<dbReference type="Proteomes" id="UP000543030">
    <property type="component" value="Unassembled WGS sequence"/>
</dbReference>
<proteinExistence type="predicted"/>
<dbReference type="EMBL" id="JACHHN010000008">
    <property type="protein sequence ID" value="MBB5192844.1"/>
    <property type="molecule type" value="Genomic_DNA"/>
</dbReference>
<dbReference type="AlphaFoldDB" id="A0A840RJT3"/>
<keyword evidence="2" id="KW-1185">Reference proteome</keyword>
<gene>
    <name evidence="1" type="ORF">HNQ50_003598</name>
</gene>
<evidence type="ECO:0000313" key="1">
    <source>
        <dbReference type="EMBL" id="MBB5192844.1"/>
    </source>
</evidence>
<accession>A0A840RJT3</accession>
<evidence type="ECO:0000313" key="2">
    <source>
        <dbReference type="Proteomes" id="UP000543030"/>
    </source>
</evidence>
<organism evidence="1 2">
    <name type="scientific">Silvimonas terrae</name>
    <dbReference type="NCBI Taxonomy" id="300266"/>
    <lineage>
        <taxon>Bacteria</taxon>
        <taxon>Pseudomonadati</taxon>
        <taxon>Pseudomonadota</taxon>
        <taxon>Betaproteobacteria</taxon>
        <taxon>Neisseriales</taxon>
        <taxon>Chitinibacteraceae</taxon>
        <taxon>Silvimonas</taxon>
    </lineage>
</organism>
<reference evidence="1 2" key="1">
    <citation type="submission" date="2020-08" db="EMBL/GenBank/DDBJ databases">
        <title>Genomic Encyclopedia of Type Strains, Phase IV (KMG-IV): sequencing the most valuable type-strain genomes for metagenomic binning, comparative biology and taxonomic classification.</title>
        <authorList>
            <person name="Goeker M."/>
        </authorList>
    </citation>
    <scope>NUCLEOTIDE SEQUENCE [LARGE SCALE GENOMIC DNA]</scope>
    <source>
        <strain evidence="1 2">DSM 18233</strain>
    </source>
</reference>
<sequence length="48" mass="4937">MGKAGVSLSAALGIAALTGMSGRVNLLCGAAGGEAPNRLRKRRIYMIY</sequence>